<dbReference type="AlphaFoldDB" id="A0A371EM75"/>
<proteinExistence type="predicted"/>
<feature type="non-terminal residue" evidence="1">
    <location>
        <position position="1"/>
    </location>
</feature>
<organism evidence="1 2">
    <name type="scientific">Mucuna pruriens</name>
    <name type="common">Velvet bean</name>
    <name type="synonym">Dolichos pruriens</name>
    <dbReference type="NCBI Taxonomy" id="157652"/>
    <lineage>
        <taxon>Eukaryota</taxon>
        <taxon>Viridiplantae</taxon>
        <taxon>Streptophyta</taxon>
        <taxon>Embryophyta</taxon>
        <taxon>Tracheophyta</taxon>
        <taxon>Spermatophyta</taxon>
        <taxon>Magnoliopsida</taxon>
        <taxon>eudicotyledons</taxon>
        <taxon>Gunneridae</taxon>
        <taxon>Pentapetalae</taxon>
        <taxon>rosids</taxon>
        <taxon>fabids</taxon>
        <taxon>Fabales</taxon>
        <taxon>Fabaceae</taxon>
        <taxon>Papilionoideae</taxon>
        <taxon>50 kb inversion clade</taxon>
        <taxon>NPAAA clade</taxon>
        <taxon>indigoferoid/millettioid clade</taxon>
        <taxon>Phaseoleae</taxon>
        <taxon>Mucuna</taxon>
    </lineage>
</organism>
<gene>
    <name evidence="1" type="ORF">CR513_54015</name>
</gene>
<name>A0A371EM75_MUCPR</name>
<evidence type="ECO:0000313" key="2">
    <source>
        <dbReference type="Proteomes" id="UP000257109"/>
    </source>
</evidence>
<sequence>MRVNPDKGIEANPDKCETIINMKSPQNMKEQWKKHDLFSNSLKNQHIFNGMKNVRRHSKTSKNF</sequence>
<keyword evidence="2" id="KW-1185">Reference proteome</keyword>
<evidence type="ECO:0000313" key="1">
    <source>
        <dbReference type="EMBL" id="RDX67151.1"/>
    </source>
</evidence>
<dbReference type="EMBL" id="QJKJ01013122">
    <property type="protein sequence ID" value="RDX67151.1"/>
    <property type="molecule type" value="Genomic_DNA"/>
</dbReference>
<dbReference type="Proteomes" id="UP000257109">
    <property type="component" value="Unassembled WGS sequence"/>
</dbReference>
<accession>A0A371EM75</accession>
<protein>
    <submittedName>
        <fullName evidence="1">Uncharacterized protein</fullName>
    </submittedName>
</protein>
<reference evidence="1" key="1">
    <citation type="submission" date="2018-05" db="EMBL/GenBank/DDBJ databases">
        <title>Draft genome of Mucuna pruriens seed.</title>
        <authorList>
            <person name="Nnadi N.E."/>
            <person name="Vos R."/>
            <person name="Hasami M.H."/>
            <person name="Devisetty U.K."/>
            <person name="Aguiy J.C."/>
        </authorList>
    </citation>
    <scope>NUCLEOTIDE SEQUENCE [LARGE SCALE GENOMIC DNA]</scope>
    <source>
        <strain evidence="1">JCA_2017</strain>
    </source>
</reference>
<comment type="caution">
    <text evidence="1">The sequence shown here is derived from an EMBL/GenBank/DDBJ whole genome shotgun (WGS) entry which is preliminary data.</text>
</comment>